<name>A0AAV4MRT0_CAEEX</name>
<evidence type="ECO:0000313" key="1">
    <source>
        <dbReference type="EMBL" id="GIX74141.1"/>
    </source>
</evidence>
<accession>A0AAV4MRT0</accession>
<dbReference type="Proteomes" id="UP001054945">
    <property type="component" value="Unassembled WGS sequence"/>
</dbReference>
<dbReference type="EMBL" id="BPLR01002475">
    <property type="protein sequence ID" value="GIX74141.1"/>
    <property type="molecule type" value="Genomic_DNA"/>
</dbReference>
<reference evidence="1 2" key="1">
    <citation type="submission" date="2021-06" db="EMBL/GenBank/DDBJ databases">
        <title>Caerostris extrusa draft genome.</title>
        <authorList>
            <person name="Kono N."/>
            <person name="Arakawa K."/>
        </authorList>
    </citation>
    <scope>NUCLEOTIDE SEQUENCE [LARGE SCALE GENOMIC DNA]</scope>
</reference>
<proteinExistence type="predicted"/>
<evidence type="ECO:0000313" key="2">
    <source>
        <dbReference type="Proteomes" id="UP001054945"/>
    </source>
</evidence>
<keyword evidence="2" id="KW-1185">Reference proteome</keyword>
<comment type="caution">
    <text evidence="1">The sequence shown here is derived from an EMBL/GenBank/DDBJ whole genome shotgun (WGS) entry which is preliminary data.</text>
</comment>
<protein>
    <submittedName>
        <fullName evidence="1">Uncharacterized protein</fullName>
    </submittedName>
</protein>
<dbReference type="AlphaFoldDB" id="A0AAV4MRT0"/>
<organism evidence="1 2">
    <name type="scientific">Caerostris extrusa</name>
    <name type="common">Bark spider</name>
    <name type="synonym">Caerostris bankana</name>
    <dbReference type="NCBI Taxonomy" id="172846"/>
    <lineage>
        <taxon>Eukaryota</taxon>
        <taxon>Metazoa</taxon>
        <taxon>Ecdysozoa</taxon>
        <taxon>Arthropoda</taxon>
        <taxon>Chelicerata</taxon>
        <taxon>Arachnida</taxon>
        <taxon>Araneae</taxon>
        <taxon>Araneomorphae</taxon>
        <taxon>Entelegynae</taxon>
        <taxon>Araneoidea</taxon>
        <taxon>Araneidae</taxon>
        <taxon>Caerostris</taxon>
    </lineage>
</organism>
<gene>
    <name evidence="1" type="ORF">CEXT_150031</name>
</gene>
<sequence length="70" mass="7595">MEGSQSYTRTATVTVCTVLGCLLMASDIVGGFNIDTKSAVVHRGTPGSWFRFFGGTLQRQGKQLLIRKEA</sequence>